<dbReference type="eggNOG" id="COG3516">
    <property type="taxonomic scope" value="Bacteria"/>
</dbReference>
<sequence length="206" mass="22752">MPIQDSLPKSRITLTYRTNLSGKEEDVKLPFRVVVLGDFSSGSSTDRQVDLEERKLRSVTGSNINELMKDMGMSLSFEVDDKLSADGNGRMAVNLPIDRMKSFHPDEIVHHVPKLKALLLLRKLLLEMQADIDNRKDLRRKLYELFSNKAELQKLLESDQLKSYASMRLPATAKPQAAQAPQAAAAPAQAALVADTVPAVAPAKAT</sequence>
<dbReference type="HOGENOM" id="CLU_111033_1_1_7"/>
<dbReference type="RefSeq" id="WP_002610523.1">
    <property type="nucleotide sequence ID" value="NC_014623.1"/>
</dbReference>
<dbReference type="PANTHER" id="PTHR35850">
    <property type="entry name" value="CYTOPLASMIC PROTEIN-RELATED"/>
    <property type="match status" value="1"/>
</dbReference>
<evidence type="ECO:0000313" key="4">
    <source>
        <dbReference type="Proteomes" id="UP000032702"/>
    </source>
</evidence>
<dbReference type="EMBL" id="AAMD01000006">
    <property type="protein sequence ID" value="EAU69353.1"/>
    <property type="molecule type" value="Genomic_DNA"/>
</dbReference>
<organism evidence="2 4">
    <name type="scientific">Stigmatella aurantiaca (strain DW4/3-1)</name>
    <dbReference type="NCBI Taxonomy" id="378806"/>
    <lineage>
        <taxon>Bacteria</taxon>
        <taxon>Pseudomonadati</taxon>
        <taxon>Myxococcota</taxon>
        <taxon>Myxococcia</taxon>
        <taxon>Myxococcales</taxon>
        <taxon>Cystobacterineae</taxon>
        <taxon>Archangiaceae</taxon>
        <taxon>Stigmatella</taxon>
    </lineage>
</organism>
<dbReference type="EMBL" id="CP002271">
    <property type="protein sequence ID" value="ADO69609.1"/>
    <property type="molecule type" value="Genomic_DNA"/>
</dbReference>
<evidence type="ECO:0000313" key="2">
    <source>
        <dbReference type="EMBL" id="EAU69353.1"/>
    </source>
</evidence>
<dbReference type="KEGG" id="sur:STAUR_1805"/>
<keyword evidence="3" id="KW-1185">Reference proteome</keyword>
<evidence type="ECO:0000313" key="3">
    <source>
        <dbReference type="Proteomes" id="UP000001351"/>
    </source>
</evidence>
<accession>Q09CF9</accession>
<dbReference type="PANTHER" id="PTHR35850:SF2">
    <property type="entry name" value="TYPE VI SECRETION SYSTEM CONTRACTILE SHEATH SMALL SUBUNIT"/>
    <property type="match status" value="1"/>
</dbReference>
<name>Q09CF9_STIAD</name>
<dbReference type="InterPro" id="IPR008312">
    <property type="entry name" value="T6SS_TssB1"/>
</dbReference>
<dbReference type="Proteomes" id="UP000032702">
    <property type="component" value="Unassembled WGS sequence"/>
</dbReference>
<evidence type="ECO:0000313" key="1">
    <source>
        <dbReference type="EMBL" id="ADO69609.1"/>
    </source>
</evidence>
<dbReference type="AlphaFoldDB" id="Q09CF9"/>
<reference evidence="2 4" key="1">
    <citation type="submission" date="2006-04" db="EMBL/GenBank/DDBJ databases">
        <authorList>
            <person name="Nierman W.C."/>
        </authorList>
    </citation>
    <scope>NUCLEOTIDE SEQUENCE [LARGE SCALE GENOMIC DNA]</scope>
    <source>
        <strain evidence="2 4">DW4/3-1</strain>
    </source>
</reference>
<dbReference type="STRING" id="378806.STAUR_1805"/>
<proteinExistence type="predicted"/>
<dbReference type="Pfam" id="PF05591">
    <property type="entry name" value="T6SS_VipA"/>
    <property type="match status" value="1"/>
</dbReference>
<dbReference type="PATRIC" id="fig|378806.16.peg.8792"/>
<reference evidence="1 3" key="2">
    <citation type="journal article" date="2011" name="Mol. Biol. Evol.">
        <title>Comparative genomic analysis of fruiting body formation in Myxococcales.</title>
        <authorList>
            <person name="Huntley S."/>
            <person name="Hamann N."/>
            <person name="Wegener-Feldbrugge S."/>
            <person name="Treuner-Lange A."/>
            <person name="Kube M."/>
            <person name="Reinhardt R."/>
            <person name="Klages S."/>
            <person name="Muller R."/>
            <person name="Ronning C.M."/>
            <person name="Nierman W.C."/>
            <person name="Sogaard-Andersen L."/>
        </authorList>
    </citation>
    <scope>NUCLEOTIDE SEQUENCE [LARGE SCALE GENOMIC DNA]</scope>
    <source>
        <strain evidence="1 3">DW4/3-1</strain>
    </source>
</reference>
<dbReference type="NCBIfam" id="TIGR03358">
    <property type="entry name" value="VI_chp_5"/>
    <property type="match status" value="1"/>
</dbReference>
<dbReference type="OrthoDB" id="9789942at2"/>
<gene>
    <name evidence="1" type="ordered locus">STAUR_1805</name>
    <name evidence="2" type="ORF">STIAU_3678</name>
</gene>
<protein>
    <submittedName>
        <fullName evidence="1 2">Intracellular growth locus, subunit A</fullName>
    </submittedName>
</protein>
<dbReference type="Proteomes" id="UP000001351">
    <property type="component" value="Chromosome"/>
</dbReference>